<feature type="compositionally biased region" description="Basic and acidic residues" evidence="1">
    <location>
        <begin position="103"/>
        <end position="112"/>
    </location>
</feature>
<name>A0A1I8JNR9_9PLAT</name>
<organism evidence="2 3">
    <name type="scientific">Macrostomum lignano</name>
    <dbReference type="NCBI Taxonomy" id="282301"/>
    <lineage>
        <taxon>Eukaryota</taxon>
        <taxon>Metazoa</taxon>
        <taxon>Spiralia</taxon>
        <taxon>Lophotrochozoa</taxon>
        <taxon>Platyhelminthes</taxon>
        <taxon>Rhabditophora</taxon>
        <taxon>Macrostomorpha</taxon>
        <taxon>Macrostomida</taxon>
        <taxon>Macrostomidae</taxon>
        <taxon>Macrostomum</taxon>
    </lineage>
</organism>
<dbReference type="AlphaFoldDB" id="A0A1I8JNR9"/>
<accession>A0A1I8JNR9</accession>
<dbReference type="Proteomes" id="UP000095280">
    <property type="component" value="Unplaced"/>
</dbReference>
<evidence type="ECO:0000313" key="3">
    <source>
        <dbReference type="WBParaSite" id="snap_masked-unitig_23479-processed-gene-0.3-mRNA-1"/>
    </source>
</evidence>
<dbReference type="WBParaSite" id="snap_masked-unitig_23479-processed-gene-0.3-mRNA-1">
    <property type="protein sequence ID" value="snap_masked-unitig_23479-processed-gene-0.3-mRNA-1"/>
    <property type="gene ID" value="snap_masked-unitig_23479-processed-gene-0.3"/>
</dbReference>
<protein>
    <submittedName>
        <fullName evidence="3">SRCR domain-containing protein</fullName>
    </submittedName>
</protein>
<keyword evidence="2" id="KW-1185">Reference proteome</keyword>
<feature type="region of interest" description="Disordered" evidence="1">
    <location>
        <begin position="365"/>
        <end position="407"/>
    </location>
</feature>
<feature type="compositionally biased region" description="Basic and acidic residues" evidence="1">
    <location>
        <begin position="141"/>
        <end position="152"/>
    </location>
</feature>
<evidence type="ECO:0000256" key="1">
    <source>
        <dbReference type="SAM" id="MobiDB-lite"/>
    </source>
</evidence>
<sequence>PSKPQNIRLLASTATQLKVCASSSKGKSERAVLQATTLDLGPAWANCVNHLQDPHGIAITGEDLWLRFEQSRSLKPLAEKSDTSPPVAARATAISAAGAGTEDTPRDREPRQADQSGPNHPRCWTGSALRAAAPAPSLATREVRASAHLSERRATSAAQASVSAAADSTLLPDVEVGTFRRPSPTPGSSRQRLTLAISLTLRPSASAARRPVQLILIVDETRRNAKTELDAAGPSEIVRANRSASRAATEEAARVRPPNSFDEIAKSQCGLSNVDRLRRRVSNDKRRVGCFGGRQVDSATNLICLALMALNIVGGGGLLSLNSRSSTDRTGRPCWQIPTDLIQLWQRKDRLALLADPTRATKLKIPKDLPAPLGGSNGNARALSLKDRPNLADPTKLSGLGFERQTR</sequence>
<reference evidence="3" key="1">
    <citation type="submission" date="2016-11" db="UniProtKB">
        <authorList>
            <consortium name="WormBaseParasite"/>
        </authorList>
    </citation>
    <scope>IDENTIFICATION</scope>
</reference>
<proteinExistence type="predicted"/>
<feature type="compositionally biased region" description="Low complexity" evidence="1">
    <location>
        <begin position="125"/>
        <end position="140"/>
    </location>
</feature>
<feature type="region of interest" description="Disordered" evidence="1">
    <location>
        <begin position="95"/>
        <end position="152"/>
    </location>
</feature>
<evidence type="ECO:0000313" key="2">
    <source>
        <dbReference type="Proteomes" id="UP000095280"/>
    </source>
</evidence>